<dbReference type="AlphaFoldDB" id="A0AAV4MG10"/>
<proteinExistence type="predicted"/>
<protein>
    <submittedName>
        <fullName evidence="1">Uncharacterized protein</fullName>
    </submittedName>
</protein>
<dbReference type="EMBL" id="BPLR01002177">
    <property type="protein sequence ID" value="GIX70971.1"/>
    <property type="molecule type" value="Genomic_DNA"/>
</dbReference>
<organism evidence="1 2">
    <name type="scientific">Caerostris extrusa</name>
    <name type="common">Bark spider</name>
    <name type="synonym">Caerostris bankana</name>
    <dbReference type="NCBI Taxonomy" id="172846"/>
    <lineage>
        <taxon>Eukaryota</taxon>
        <taxon>Metazoa</taxon>
        <taxon>Ecdysozoa</taxon>
        <taxon>Arthropoda</taxon>
        <taxon>Chelicerata</taxon>
        <taxon>Arachnida</taxon>
        <taxon>Araneae</taxon>
        <taxon>Araneomorphae</taxon>
        <taxon>Entelegynae</taxon>
        <taxon>Araneoidea</taxon>
        <taxon>Araneidae</taxon>
        <taxon>Caerostris</taxon>
    </lineage>
</organism>
<reference evidence="1 2" key="1">
    <citation type="submission" date="2021-06" db="EMBL/GenBank/DDBJ databases">
        <title>Caerostris extrusa draft genome.</title>
        <authorList>
            <person name="Kono N."/>
            <person name="Arakawa K."/>
        </authorList>
    </citation>
    <scope>NUCLEOTIDE SEQUENCE [LARGE SCALE GENOMIC DNA]</scope>
</reference>
<gene>
    <name evidence="1" type="ORF">CEXT_632721</name>
</gene>
<dbReference type="Proteomes" id="UP001054945">
    <property type="component" value="Unassembled WGS sequence"/>
</dbReference>
<sequence>MGEQECGPLILSSGNWREKKKSRETAKRKFGREVSEMYCSSVIDGCWVWVYVLHLRGAVVSICVRYPSQSHFPRPFCPEEVLQDQRGNSGDFSVLGLAMVQPLLVPAGKSSDEWENRNAAP</sequence>
<accession>A0AAV4MG10</accession>
<evidence type="ECO:0000313" key="1">
    <source>
        <dbReference type="EMBL" id="GIX70971.1"/>
    </source>
</evidence>
<evidence type="ECO:0000313" key="2">
    <source>
        <dbReference type="Proteomes" id="UP001054945"/>
    </source>
</evidence>
<keyword evidence="2" id="KW-1185">Reference proteome</keyword>
<comment type="caution">
    <text evidence="1">The sequence shown here is derived from an EMBL/GenBank/DDBJ whole genome shotgun (WGS) entry which is preliminary data.</text>
</comment>
<name>A0AAV4MG10_CAEEX</name>